<evidence type="ECO:0000313" key="2">
    <source>
        <dbReference type="Proteomes" id="UP000215914"/>
    </source>
</evidence>
<organism evidence="1 2">
    <name type="scientific">Helianthus annuus</name>
    <name type="common">Common sunflower</name>
    <dbReference type="NCBI Taxonomy" id="4232"/>
    <lineage>
        <taxon>Eukaryota</taxon>
        <taxon>Viridiplantae</taxon>
        <taxon>Streptophyta</taxon>
        <taxon>Embryophyta</taxon>
        <taxon>Tracheophyta</taxon>
        <taxon>Spermatophyta</taxon>
        <taxon>Magnoliopsida</taxon>
        <taxon>eudicotyledons</taxon>
        <taxon>Gunneridae</taxon>
        <taxon>Pentapetalae</taxon>
        <taxon>asterids</taxon>
        <taxon>campanulids</taxon>
        <taxon>Asterales</taxon>
        <taxon>Asteraceae</taxon>
        <taxon>Asteroideae</taxon>
        <taxon>Heliantheae alliance</taxon>
        <taxon>Heliantheae</taxon>
        <taxon>Helianthus</taxon>
    </lineage>
</organism>
<comment type="caution">
    <text evidence="1">The sequence shown here is derived from an EMBL/GenBank/DDBJ whole genome shotgun (WGS) entry which is preliminary data.</text>
</comment>
<evidence type="ECO:0000313" key="1">
    <source>
        <dbReference type="EMBL" id="KAF5816257.1"/>
    </source>
</evidence>
<protein>
    <submittedName>
        <fullName evidence="1">Uncharacterized protein</fullName>
    </submittedName>
</protein>
<sequence length="66" mass="7562">MLLRCTYFAARATDEWTYVSAWSKMTGLLCLLVDHQSGKLMLCSDSCPLWFVAIYCFLNLSQPYGK</sequence>
<dbReference type="Proteomes" id="UP000215914">
    <property type="component" value="Unassembled WGS sequence"/>
</dbReference>
<accession>A0A9K3JK42</accession>
<gene>
    <name evidence="1" type="ORF">HanXRQr2_Chr03g0132331</name>
</gene>
<keyword evidence="2" id="KW-1185">Reference proteome</keyword>
<dbReference type="AlphaFoldDB" id="A0A9K3JK42"/>
<reference evidence="1" key="1">
    <citation type="journal article" date="2017" name="Nature">
        <title>The sunflower genome provides insights into oil metabolism, flowering and Asterid evolution.</title>
        <authorList>
            <person name="Badouin H."/>
            <person name="Gouzy J."/>
            <person name="Grassa C.J."/>
            <person name="Murat F."/>
            <person name="Staton S.E."/>
            <person name="Cottret L."/>
            <person name="Lelandais-Briere C."/>
            <person name="Owens G.L."/>
            <person name="Carrere S."/>
            <person name="Mayjonade B."/>
            <person name="Legrand L."/>
            <person name="Gill N."/>
            <person name="Kane N.C."/>
            <person name="Bowers J.E."/>
            <person name="Hubner S."/>
            <person name="Bellec A."/>
            <person name="Berard A."/>
            <person name="Berges H."/>
            <person name="Blanchet N."/>
            <person name="Boniface M.C."/>
            <person name="Brunel D."/>
            <person name="Catrice O."/>
            <person name="Chaidir N."/>
            <person name="Claudel C."/>
            <person name="Donnadieu C."/>
            <person name="Faraut T."/>
            <person name="Fievet G."/>
            <person name="Helmstetter N."/>
            <person name="King M."/>
            <person name="Knapp S.J."/>
            <person name="Lai Z."/>
            <person name="Le Paslier M.C."/>
            <person name="Lippi Y."/>
            <person name="Lorenzon L."/>
            <person name="Mandel J.R."/>
            <person name="Marage G."/>
            <person name="Marchand G."/>
            <person name="Marquand E."/>
            <person name="Bret-Mestries E."/>
            <person name="Morien E."/>
            <person name="Nambeesan S."/>
            <person name="Nguyen T."/>
            <person name="Pegot-Espagnet P."/>
            <person name="Pouilly N."/>
            <person name="Raftis F."/>
            <person name="Sallet E."/>
            <person name="Schiex T."/>
            <person name="Thomas J."/>
            <person name="Vandecasteele C."/>
            <person name="Vares D."/>
            <person name="Vear F."/>
            <person name="Vautrin S."/>
            <person name="Crespi M."/>
            <person name="Mangin B."/>
            <person name="Burke J.M."/>
            <person name="Salse J."/>
            <person name="Munos S."/>
            <person name="Vincourt P."/>
            <person name="Rieseberg L.H."/>
            <person name="Langlade N.B."/>
        </authorList>
    </citation>
    <scope>NUCLEOTIDE SEQUENCE</scope>
    <source>
        <tissue evidence="1">Leaves</tissue>
    </source>
</reference>
<dbReference type="Gramene" id="mRNA:HanXRQr2_Chr03g0132331">
    <property type="protein sequence ID" value="mRNA:HanXRQr2_Chr03g0132331"/>
    <property type="gene ID" value="HanXRQr2_Chr03g0132331"/>
</dbReference>
<dbReference type="EMBL" id="MNCJ02000318">
    <property type="protein sequence ID" value="KAF5816257.1"/>
    <property type="molecule type" value="Genomic_DNA"/>
</dbReference>
<reference evidence="1" key="2">
    <citation type="submission" date="2020-06" db="EMBL/GenBank/DDBJ databases">
        <title>Helianthus annuus Genome sequencing and assembly Release 2.</title>
        <authorList>
            <person name="Gouzy J."/>
            <person name="Langlade N."/>
            <person name="Munos S."/>
        </authorList>
    </citation>
    <scope>NUCLEOTIDE SEQUENCE</scope>
    <source>
        <tissue evidence="1">Leaves</tissue>
    </source>
</reference>
<proteinExistence type="predicted"/>
<name>A0A9K3JK42_HELAN</name>